<keyword evidence="3" id="KW-1185">Reference proteome</keyword>
<sequence length="218" mass="23660">MTYLISTYWPWMLIALVLGVAVGFMTFRRSASWPGWLKLLCLLFIIGLVVAVLKWLPGPAGQYLEAALLLAGSYIVGYFAGSWLASLRAAEPAIQQQQAVAAPAVAPTATVPAATIVASDGHPGQRPPSIDRVATPDNLKRIAGVGHTNEIKLNELGIWTFSQIAAWTHQNAEWVGSYLAFPGRIEREDWIGQAARLAQGLETEFSRRVDHGDVPTSL</sequence>
<comment type="caution">
    <text evidence="2">The sequence shown here is derived from an EMBL/GenBank/DDBJ whole genome shotgun (WGS) entry which is preliminary data.</text>
</comment>
<feature type="transmembrane region" description="Helical" evidence="1">
    <location>
        <begin position="6"/>
        <end position="27"/>
    </location>
</feature>
<keyword evidence="1" id="KW-0472">Membrane</keyword>
<accession>A0A2S9JPW7</accession>
<dbReference type="OrthoDB" id="9807941at2"/>
<feature type="transmembrane region" description="Helical" evidence="1">
    <location>
        <begin position="39"/>
        <end position="57"/>
    </location>
</feature>
<name>A0A2S9JPW7_9HYPH</name>
<evidence type="ECO:0000313" key="3">
    <source>
        <dbReference type="Proteomes" id="UP000238563"/>
    </source>
</evidence>
<reference evidence="2 3" key="1">
    <citation type="submission" date="2018-02" db="EMBL/GenBank/DDBJ databases">
        <title>The draft genome of Phyllobacterium myrsinacearum DSM5892.</title>
        <authorList>
            <person name="Li L."/>
            <person name="Liu L."/>
            <person name="Zhang X."/>
            <person name="Wang T."/>
        </authorList>
    </citation>
    <scope>NUCLEOTIDE SEQUENCE [LARGE SCALE GENOMIC DNA]</scope>
    <source>
        <strain evidence="2 3">DSM 5892</strain>
    </source>
</reference>
<gene>
    <name evidence="2" type="ORF">C5750_08950</name>
</gene>
<evidence type="ECO:0000313" key="2">
    <source>
        <dbReference type="EMBL" id="PRD55283.1"/>
    </source>
</evidence>
<protein>
    <recommendedName>
        <fullName evidence="4">NADH-quinone oxidoreductase subunit E</fullName>
    </recommendedName>
</protein>
<evidence type="ECO:0008006" key="4">
    <source>
        <dbReference type="Google" id="ProtNLM"/>
    </source>
</evidence>
<organism evidence="2 3">
    <name type="scientific">Phyllobacterium myrsinacearum</name>
    <dbReference type="NCBI Taxonomy" id="28101"/>
    <lineage>
        <taxon>Bacteria</taxon>
        <taxon>Pseudomonadati</taxon>
        <taxon>Pseudomonadota</taxon>
        <taxon>Alphaproteobacteria</taxon>
        <taxon>Hyphomicrobiales</taxon>
        <taxon>Phyllobacteriaceae</taxon>
        <taxon>Phyllobacterium</taxon>
    </lineage>
</organism>
<dbReference type="RefSeq" id="WP_105733512.1">
    <property type="nucleotide sequence ID" value="NZ_PVBT01000002.1"/>
</dbReference>
<proteinExistence type="predicted"/>
<keyword evidence="1" id="KW-0812">Transmembrane</keyword>
<feature type="transmembrane region" description="Helical" evidence="1">
    <location>
        <begin position="63"/>
        <end position="85"/>
    </location>
</feature>
<dbReference type="EMBL" id="PVBT01000002">
    <property type="protein sequence ID" value="PRD55283.1"/>
    <property type="molecule type" value="Genomic_DNA"/>
</dbReference>
<evidence type="ECO:0000256" key="1">
    <source>
        <dbReference type="SAM" id="Phobius"/>
    </source>
</evidence>
<dbReference type="Proteomes" id="UP000238563">
    <property type="component" value="Unassembled WGS sequence"/>
</dbReference>
<dbReference type="AlphaFoldDB" id="A0A2S9JPW7"/>
<keyword evidence="1" id="KW-1133">Transmembrane helix</keyword>